<proteinExistence type="inferred from homology"/>
<dbReference type="InterPro" id="IPR035669">
    <property type="entry name" value="SGNH_plant_lipase-like"/>
</dbReference>
<protein>
    <recommendedName>
        <fullName evidence="5">GDSL esterase/lipase</fullName>
    </recommendedName>
</protein>
<dbReference type="SUPFAM" id="SSF52266">
    <property type="entry name" value="SGNH hydrolase"/>
    <property type="match status" value="1"/>
</dbReference>
<keyword evidence="2" id="KW-0812">Transmembrane</keyword>
<gene>
    <name evidence="3" type="ORF">OSB04_008182</name>
</gene>
<evidence type="ECO:0000256" key="2">
    <source>
        <dbReference type="SAM" id="Phobius"/>
    </source>
</evidence>
<dbReference type="InterPro" id="IPR050592">
    <property type="entry name" value="GDSL_lipolytic_enzyme"/>
</dbReference>
<accession>A0AA38U4J9</accession>
<comment type="caution">
    <text evidence="3">The sequence shown here is derived from an EMBL/GenBank/DDBJ whole genome shotgun (WGS) entry which is preliminary data.</text>
</comment>
<reference evidence="3" key="1">
    <citation type="submission" date="2023-03" db="EMBL/GenBank/DDBJ databases">
        <title>Chromosome-scale reference genome and RAD-based genetic map of yellow starthistle (Centaurea solstitialis) reveal putative structural variation and QTLs associated with invader traits.</title>
        <authorList>
            <person name="Reatini B."/>
            <person name="Cang F.A."/>
            <person name="Jiang Q."/>
            <person name="Mckibben M.T.W."/>
            <person name="Barker M.S."/>
            <person name="Rieseberg L.H."/>
            <person name="Dlugosch K.M."/>
        </authorList>
    </citation>
    <scope>NUCLEOTIDE SEQUENCE</scope>
    <source>
        <strain evidence="3">CAN-66</strain>
        <tissue evidence="3">Leaf</tissue>
    </source>
</reference>
<dbReference type="Pfam" id="PF00657">
    <property type="entry name" value="Lipase_GDSL"/>
    <property type="match status" value="1"/>
</dbReference>
<dbReference type="Gene3D" id="3.40.50.1110">
    <property type="entry name" value="SGNH hydrolase"/>
    <property type="match status" value="1"/>
</dbReference>
<organism evidence="3 4">
    <name type="scientific">Centaurea solstitialis</name>
    <name type="common">yellow star-thistle</name>
    <dbReference type="NCBI Taxonomy" id="347529"/>
    <lineage>
        <taxon>Eukaryota</taxon>
        <taxon>Viridiplantae</taxon>
        <taxon>Streptophyta</taxon>
        <taxon>Embryophyta</taxon>
        <taxon>Tracheophyta</taxon>
        <taxon>Spermatophyta</taxon>
        <taxon>Magnoliopsida</taxon>
        <taxon>eudicotyledons</taxon>
        <taxon>Gunneridae</taxon>
        <taxon>Pentapetalae</taxon>
        <taxon>asterids</taxon>
        <taxon>campanulids</taxon>
        <taxon>Asterales</taxon>
        <taxon>Asteraceae</taxon>
        <taxon>Carduoideae</taxon>
        <taxon>Cardueae</taxon>
        <taxon>Centaureinae</taxon>
        <taxon>Centaurea</taxon>
    </lineage>
</organism>
<dbReference type="InterPro" id="IPR036514">
    <property type="entry name" value="SGNH_hydro_sf"/>
</dbReference>
<feature type="transmembrane region" description="Helical" evidence="2">
    <location>
        <begin position="20"/>
        <end position="38"/>
    </location>
</feature>
<dbReference type="PANTHER" id="PTHR45642">
    <property type="entry name" value="GDSL ESTERASE/LIPASE EXL3"/>
    <property type="match status" value="1"/>
</dbReference>
<name>A0AA38U4J9_9ASTR</name>
<evidence type="ECO:0000313" key="3">
    <source>
        <dbReference type="EMBL" id="KAJ9563022.1"/>
    </source>
</evidence>
<dbReference type="AlphaFoldDB" id="A0AA38U4J9"/>
<evidence type="ECO:0008006" key="5">
    <source>
        <dbReference type="Google" id="ProtNLM"/>
    </source>
</evidence>
<evidence type="ECO:0000256" key="1">
    <source>
        <dbReference type="ARBA" id="ARBA00008668"/>
    </source>
</evidence>
<dbReference type="PANTHER" id="PTHR45642:SF3">
    <property type="entry name" value="OS09G0540400 PROTEIN"/>
    <property type="match status" value="1"/>
</dbReference>
<dbReference type="GO" id="GO:0016788">
    <property type="term" value="F:hydrolase activity, acting on ester bonds"/>
    <property type="evidence" value="ECO:0007669"/>
    <property type="project" value="InterPro"/>
</dbReference>
<keyword evidence="4" id="KW-1185">Reference proteome</keyword>
<dbReference type="Proteomes" id="UP001172457">
    <property type="component" value="Chromosome 2"/>
</dbReference>
<dbReference type="InterPro" id="IPR001087">
    <property type="entry name" value="GDSL"/>
</dbReference>
<dbReference type="EMBL" id="JARYMX010000002">
    <property type="protein sequence ID" value="KAJ9563022.1"/>
    <property type="molecule type" value="Genomic_DNA"/>
</dbReference>
<dbReference type="CDD" id="cd01837">
    <property type="entry name" value="SGNH_plant_lipase_like"/>
    <property type="match status" value="1"/>
</dbReference>
<keyword evidence="2" id="KW-0472">Membrane</keyword>
<keyword evidence="2" id="KW-1133">Transmembrane helix</keyword>
<sequence length="378" mass="42047">MTTTTTTLAGLYSSSSHDHSLKLIILLLVVVLIFVSDAQPENLVKKHRNVSAVLVFGDSTSDPGNNNYILTPFKGNFPPYGKDFANQVPTGRFTNGLLASDYVARHLGLKDNVPPYLDPSLSIHDLRTGVSFASAGSGYDPLTPTISNVIPLPRQLEYFKEYKARLIAEIGKTKTKQSINNSLYLVSAGTNDFVVNYFTLPIRRQEYSLPGYMSFVLKTQLNFLQALWDEGARKIVVAGLPPMGCLPIVITLFSKNAILDRGCIDFYSSVARTYNSMLQNELNLMQFNHAHEGGQIAYFDTYSPLLDAIVGHKYDFKEVKRGCCGTGLLEVTFLCNPHSKICSDASKYAFWDSIHPTQEMYKICFKALQPTIDHMIKG</sequence>
<comment type="similarity">
    <text evidence="1">Belongs to the 'GDSL' lipolytic enzyme family.</text>
</comment>
<evidence type="ECO:0000313" key="4">
    <source>
        <dbReference type="Proteomes" id="UP001172457"/>
    </source>
</evidence>